<dbReference type="InterPro" id="IPR007712">
    <property type="entry name" value="RelE/ParE_toxin"/>
</dbReference>
<evidence type="ECO:0000256" key="2">
    <source>
        <dbReference type="ARBA" id="ARBA00022649"/>
    </source>
</evidence>
<dbReference type="PANTHER" id="PTHR35601">
    <property type="entry name" value="TOXIN RELE"/>
    <property type="match status" value="1"/>
</dbReference>
<reference evidence="3" key="1">
    <citation type="submission" date="2020-02" db="EMBL/GenBank/DDBJ databases">
        <authorList>
            <person name="Meier V. D."/>
        </authorList>
    </citation>
    <scope>NUCLEOTIDE SEQUENCE</scope>
    <source>
        <strain evidence="3">AVDCRST_MAG46</strain>
    </source>
</reference>
<dbReference type="InterPro" id="IPR035093">
    <property type="entry name" value="RelE/ParE_toxin_dom_sf"/>
</dbReference>
<keyword evidence="2" id="KW-1277">Toxin-antitoxin system</keyword>
<name>A0A6J4MT16_9ACTN</name>
<dbReference type="Gene3D" id="3.30.2310.20">
    <property type="entry name" value="RelE-like"/>
    <property type="match status" value="1"/>
</dbReference>
<evidence type="ECO:0000256" key="1">
    <source>
        <dbReference type="ARBA" id="ARBA00006226"/>
    </source>
</evidence>
<proteinExistence type="inferred from homology"/>
<comment type="similarity">
    <text evidence="1">Belongs to the RelE toxin family.</text>
</comment>
<dbReference type="EMBL" id="CADCUD010000245">
    <property type="protein sequence ID" value="CAA9363664.1"/>
    <property type="molecule type" value="Genomic_DNA"/>
</dbReference>
<sequence>MPEQVASAVVELVYGSMAENPRRVGKTLTLGLTGLHSARRGDYRVIYRIDNDQHVVEVVAVEHRSDAYRRRDR</sequence>
<dbReference type="SUPFAM" id="SSF143011">
    <property type="entry name" value="RelE-like"/>
    <property type="match status" value="1"/>
</dbReference>
<dbReference type="PANTHER" id="PTHR35601:SF1">
    <property type="entry name" value="TOXIN RELE"/>
    <property type="match status" value="1"/>
</dbReference>
<evidence type="ECO:0000313" key="3">
    <source>
        <dbReference type="EMBL" id="CAA9363664.1"/>
    </source>
</evidence>
<protein>
    <submittedName>
        <fullName evidence="3">mRNA interferase RelE</fullName>
    </submittedName>
</protein>
<organism evidence="3">
    <name type="scientific">uncultured Nocardioidaceae bacterium</name>
    <dbReference type="NCBI Taxonomy" id="253824"/>
    <lineage>
        <taxon>Bacteria</taxon>
        <taxon>Bacillati</taxon>
        <taxon>Actinomycetota</taxon>
        <taxon>Actinomycetes</taxon>
        <taxon>Propionibacteriales</taxon>
        <taxon>Nocardioidaceae</taxon>
        <taxon>environmental samples</taxon>
    </lineage>
</organism>
<dbReference type="Pfam" id="PF05016">
    <property type="entry name" value="ParE_toxin"/>
    <property type="match status" value="1"/>
</dbReference>
<accession>A0A6J4MT16</accession>
<dbReference type="AlphaFoldDB" id="A0A6J4MT16"/>
<gene>
    <name evidence="3" type="ORF">AVDCRST_MAG46-3528</name>
</gene>